<dbReference type="AlphaFoldDB" id="A0A0B5DXE6"/>
<proteinExistence type="inferred from homology"/>
<protein>
    <submittedName>
        <fullName evidence="4">MmgE/PrpD family protein</fullName>
    </submittedName>
</protein>
<dbReference type="HOGENOM" id="CLU_026574_3_0_5"/>
<dbReference type="STRING" id="1208324.P73_1050"/>
<name>A0A0B5DXE6_9RHOB</name>
<keyword evidence="5" id="KW-1185">Reference proteome</keyword>
<dbReference type="InterPro" id="IPR042183">
    <property type="entry name" value="MmgE/PrpD_sf_1"/>
</dbReference>
<dbReference type="GO" id="GO:0016829">
    <property type="term" value="F:lyase activity"/>
    <property type="evidence" value="ECO:0007669"/>
    <property type="project" value="InterPro"/>
</dbReference>
<evidence type="ECO:0000259" key="3">
    <source>
        <dbReference type="Pfam" id="PF19305"/>
    </source>
</evidence>
<dbReference type="SUPFAM" id="SSF103378">
    <property type="entry name" value="2-methylcitrate dehydratase PrpD"/>
    <property type="match status" value="1"/>
</dbReference>
<dbReference type="RefSeq" id="WP_043868777.1">
    <property type="nucleotide sequence ID" value="NZ_CP004393.1"/>
</dbReference>
<dbReference type="PANTHER" id="PTHR16943">
    <property type="entry name" value="2-METHYLCITRATE DEHYDRATASE-RELATED"/>
    <property type="match status" value="1"/>
</dbReference>
<organism evidence="4 5">
    <name type="scientific">Celeribacter indicus</name>
    <dbReference type="NCBI Taxonomy" id="1208324"/>
    <lineage>
        <taxon>Bacteria</taxon>
        <taxon>Pseudomonadati</taxon>
        <taxon>Pseudomonadota</taxon>
        <taxon>Alphaproteobacteria</taxon>
        <taxon>Rhodobacterales</taxon>
        <taxon>Roseobacteraceae</taxon>
        <taxon>Celeribacter</taxon>
    </lineage>
</organism>
<gene>
    <name evidence="4" type="ORF">P73_1050</name>
</gene>
<dbReference type="KEGG" id="cid:P73_1050"/>
<evidence type="ECO:0000259" key="2">
    <source>
        <dbReference type="Pfam" id="PF03972"/>
    </source>
</evidence>
<dbReference type="Pfam" id="PF03972">
    <property type="entry name" value="MmgE_PrpD_N"/>
    <property type="match status" value="1"/>
</dbReference>
<accession>A0A0B5DXE6</accession>
<dbReference type="InterPro" id="IPR045337">
    <property type="entry name" value="MmgE_PrpD_C"/>
</dbReference>
<dbReference type="PANTHER" id="PTHR16943:SF8">
    <property type="entry name" value="2-METHYLCITRATE DEHYDRATASE"/>
    <property type="match status" value="1"/>
</dbReference>
<feature type="domain" description="MmgE/PrpD N-terminal" evidence="2">
    <location>
        <begin position="18"/>
        <end position="255"/>
    </location>
</feature>
<dbReference type="OrthoDB" id="9797528at2"/>
<dbReference type="InterPro" id="IPR042188">
    <property type="entry name" value="MmgE/PrpD_sf_2"/>
</dbReference>
<dbReference type="Proteomes" id="UP000031521">
    <property type="component" value="Chromosome"/>
</dbReference>
<dbReference type="Pfam" id="PF19305">
    <property type="entry name" value="MmgE_PrpD_C"/>
    <property type="match status" value="1"/>
</dbReference>
<comment type="similarity">
    <text evidence="1">Belongs to the PrpD family.</text>
</comment>
<dbReference type="Gene3D" id="3.30.1330.120">
    <property type="entry name" value="2-methylcitrate dehydratase PrpD"/>
    <property type="match status" value="1"/>
</dbReference>
<dbReference type="InterPro" id="IPR005656">
    <property type="entry name" value="MmgE_PrpD"/>
</dbReference>
<dbReference type="Gene3D" id="1.10.4100.10">
    <property type="entry name" value="2-methylcitrate dehydratase PrpD"/>
    <property type="match status" value="1"/>
</dbReference>
<reference evidence="4 5" key="1">
    <citation type="journal article" date="2014" name="Int. J. Syst. Evol. Microbiol.">
        <title>Celeribacter indicus sp. nov., a polycyclic aromatic hydrocarbon-degrading bacterium from deep-sea sediment and reclassification of Huaishuia halophila as Celeribacter halophilus comb. nov.</title>
        <authorList>
            <person name="Lai Q."/>
            <person name="Cao J."/>
            <person name="Yuan J."/>
            <person name="Li F."/>
            <person name="Shao Z."/>
        </authorList>
    </citation>
    <scope>NUCLEOTIDE SEQUENCE [LARGE SCALE GENOMIC DNA]</scope>
    <source>
        <strain evidence="4">P73</strain>
    </source>
</reference>
<dbReference type="InterPro" id="IPR045336">
    <property type="entry name" value="MmgE_PrpD_N"/>
</dbReference>
<feature type="domain" description="MmgE/PrpD C-terminal" evidence="3">
    <location>
        <begin position="286"/>
        <end position="462"/>
    </location>
</feature>
<dbReference type="EMBL" id="CP004393">
    <property type="protein sequence ID" value="AJE45765.1"/>
    <property type="molecule type" value="Genomic_DNA"/>
</dbReference>
<sequence length="493" mass="53298">MALPNAVDTYTDDIAQLMAHYIVRADARLDDKLKAAARRALSDSIGVALGAFAYPAVAVGRRFVAPFSAESGCVIWGTRMRAAPDRAAIVNGVLLRCYDYNDFFVGEKNSGHGSDLITGAVAAAEWVDANGTELLEAIVIGYELVGAAMDAFSTAPGGWDYTTLSQFGSCAAIARLLKLDEKQTREALGIMVGNHLAADEVESCELNERGDLTMWKRFNAGDASRNALVACLMAQAGAEGAVRPFTGRQGFVAKLGINWDPLPILAARLDPAKRPSRVAGTYMKYWPVGSMAQSAIRAALEARAQVPDLSRIKQVRVYCCEGVYQQFVEMRQDPWHPISRETADHSMPYVVGAAILDGYIRTESFDPARVLDPVRQAFVAAVKVEKEPALGRLSDPKISRAKAGYLSRVEIELEDETVIHGSAQPFPGHPEAPFTDAEIAEKIRVNAVPFAGPALTERIIETLARIDSLKSVRELTDLLAFDAEAARVGVAAE</sequence>
<dbReference type="InterPro" id="IPR036148">
    <property type="entry name" value="MmgE/PrpD_sf"/>
</dbReference>
<evidence type="ECO:0000313" key="5">
    <source>
        <dbReference type="Proteomes" id="UP000031521"/>
    </source>
</evidence>
<evidence type="ECO:0000313" key="4">
    <source>
        <dbReference type="EMBL" id="AJE45765.1"/>
    </source>
</evidence>
<evidence type="ECO:0000256" key="1">
    <source>
        <dbReference type="ARBA" id="ARBA00006174"/>
    </source>
</evidence>